<name>A0A8K0CBQ8_IGNLU</name>
<feature type="compositionally biased region" description="Polar residues" evidence="6">
    <location>
        <begin position="719"/>
        <end position="728"/>
    </location>
</feature>
<dbReference type="InterPro" id="IPR036179">
    <property type="entry name" value="Ig-like_dom_sf"/>
</dbReference>
<evidence type="ECO:0000256" key="3">
    <source>
        <dbReference type="ARBA" id="ARBA00022989"/>
    </source>
</evidence>
<sequence length="738" mass="82321">MNLHVLIEIIVLWCTLSACIDMTHGINSEYETDQVHVSYTLEVVKGGVANIPCNISLHTSRDKVQTVVWYKGDIIRRQTSIYTFDARDKSLENGDHWSDAILGGRGSFRYQDEPPKLVLANVKESDAGIYICRVDYSKSPSQHYKVNLTVIIPPEKLIILDEKGAQINHYVIGPYNEGDLINVTCVAIGGRPQPNVTWWKENTLLDNIIEYHSKRRVKNTLHLHRLQRKDLHTVLTCQATNNNMAIPISSSVTLDMNLRPLWAKLWGKQRVLSAGKPYELSCEVVGSRPRPVITWWLGGVQMASTRELTGGSNNSTTSFLTYMPSIEDHRKQISCKGAHPFISDCEVEDGWILNIYHVPLNNLTLDSNIDEDDIREGTEVHFVCDIKANPWITTIGWHLNGEPIYNNPSSGVIVTNQSLILRNVNRIRSGNYTCVGSNLEGIGESNIVQLDVKYAPVCRPGQTKIHRVAIYNLAEIPCELEANPTNVQFTWKFKYNDGNTVKLPDHFITSEGTNSTVHYTPSSEDDFPALICSGRNEVGEIDDPCVFHLLPINSPEAPANCKVTKQTESSLHVECIDEFNRGIRGEFIMEVYDAQTGKLVRNVTSRDPTFTVRGLESGIGFDVDLYVANKDGKSLVTRLPTFTLSYEKLSDDSGALLSITTLLYILAGVVSALILVAATIVGVIRCRGDSESCDDTDFNGFEGSSGRYMPMGSDKFNRQTDSNTSYDSFDTESPDVIT</sequence>
<feature type="region of interest" description="Disordered" evidence="6">
    <location>
        <begin position="704"/>
        <end position="738"/>
    </location>
</feature>
<evidence type="ECO:0000256" key="4">
    <source>
        <dbReference type="ARBA" id="ARBA00023136"/>
    </source>
</evidence>
<dbReference type="PROSITE" id="PS50835">
    <property type="entry name" value="IG_LIKE"/>
    <property type="match status" value="4"/>
</dbReference>
<dbReference type="SMART" id="SM00408">
    <property type="entry name" value="IGc2"/>
    <property type="match status" value="3"/>
</dbReference>
<dbReference type="SUPFAM" id="SSF49265">
    <property type="entry name" value="Fibronectin type III"/>
    <property type="match status" value="1"/>
</dbReference>
<feature type="domain" description="Ig-like" evidence="9">
    <location>
        <begin position="45"/>
        <end position="149"/>
    </location>
</feature>
<feature type="chain" id="PRO_5035419289" description="Ig-like domain-containing protein" evidence="8">
    <location>
        <begin position="26"/>
        <end position="738"/>
    </location>
</feature>
<organism evidence="10 11">
    <name type="scientific">Ignelater luminosus</name>
    <name type="common">Cucubano</name>
    <name type="synonym">Pyrophorus luminosus</name>
    <dbReference type="NCBI Taxonomy" id="2038154"/>
    <lineage>
        <taxon>Eukaryota</taxon>
        <taxon>Metazoa</taxon>
        <taxon>Ecdysozoa</taxon>
        <taxon>Arthropoda</taxon>
        <taxon>Hexapoda</taxon>
        <taxon>Insecta</taxon>
        <taxon>Pterygota</taxon>
        <taxon>Neoptera</taxon>
        <taxon>Endopterygota</taxon>
        <taxon>Coleoptera</taxon>
        <taxon>Polyphaga</taxon>
        <taxon>Elateriformia</taxon>
        <taxon>Elateroidea</taxon>
        <taxon>Elateridae</taxon>
        <taxon>Agrypninae</taxon>
        <taxon>Pyrophorini</taxon>
        <taxon>Ignelater</taxon>
    </lineage>
</organism>
<evidence type="ECO:0000256" key="2">
    <source>
        <dbReference type="ARBA" id="ARBA00022692"/>
    </source>
</evidence>
<dbReference type="InterPro" id="IPR003599">
    <property type="entry name" value="Ig_sub"/>
</dbReference>
<dbReference type="GO" id="GO:0016020">
    <property type="term" value="C:membrane"/>
    <property type="evidence" value="ECO:0007669"/>
    <property type="project" value="UniProtKB-SubCell"/>
</dbReference>
<dbReference type="SMART" id="SM00409">
    <property type="entry name" value="IG"/>
    <property type="match status" value="3"/>
</dbReference>
<dbReference type="PANTHER" id="PTHR23278">
    <property type="entry name" value="SIDESTEP PROTEIN"/>
    <property type="match status" value="1"/>
</dbReference>
<comment type="caution">
    <text evidence="10">The sequence shown here is derived from an EMBL/GenBank/DDBJ whole genome shotgun (WGS) entry which is preliminary data.</text>
</comment>
<accession>A0A8K0CBQ8</accession>
<evidence type="ECO:0000256" key="5">
    <source>
        <dbReference type="ARBA" id="ARBA00023157"/>
    </source>
</evidence>
<dbReference type="Gene3D" id="2.60.40.10">
    <property type="entry name" value="Immunoglobulins"/>
    <property type="match status" value="5"/>
</dbReference>
<dbReference type="InterPro" id="IPR036116">
    <property type="entry name" value="FN3_sf"/>
</dbReference>
<protein>
    <recommendedName>
        <fullName evidence="9">Ig-like domain-containing protein</fullName>
    </recommendedName>
</protein>
<gene>
    <name evidence="10" type="ORF">ILUMI_25435</name>
</gene>
<dbReference type="SUPFAM" id="SSF48726">
    <property type="entry name" value="Immunoglobulin"/>
    <property type="match status" value="5"/>
</dbReference>
<feature type="compositionally biased region" description="Acidic residues" evidence="6">
    <location>
        <begin position="729"/>
        <end position="738"/>
    </location>
</feature>
<dbReference type="Pfam" id="PF08205">
    <property type="entry name" value="C2-set_2"/>
    <property type="match status" value="1"/>
</dbReference>
<keyword evidence="2 7" id="KW-0812">Transmembrane</keyword>
<feature type="domain" description="Ig-like" evidence="9">
    <location>
        <begin position="359"/>
        <end position="451"/>
    </location>
</feature>
<evidence type="ECO:0000256" key="7">
    <source>
        <dbReference type="SAM" id="Phobius"/>
    </source>
</evidence>
<evidence type="ECO:0000256" key="1">
    <source>
        <dbReference type="ARBA" id="ARBA00004167"/>
    </source>
</evidence>
<dbReference type="InterPro" id="IPR003598">
    <property type="entry name" value="Ig_sub2"/>
</dbReference>
<dbReference type="PANTHER" id="PTHR23278:SF30">
    <property type="entry name" value="SIDESTEP VIII, ISOFORM B"/>
    <property type="match status" value="1"/>
</dbReference>
<reference evidence="10" key="1">
    <citation type="submission" date="2019-08" db="EMBL/GenBank/DDBJ databases">
        <title>The genome of the North American firefly Photinus pyralis.</title>
        <authorList>
            <consortium name="Photinus pyralis genome working group"/>
            <person name="Fallon T.R."/>
            <person name="Sander Lower S.E."/>
            <person name="Weng J.-K."/>
        </authorList>
    </citation>
    <scope>NUCLEOTIDE SEQUENCE</scope>
    <source>
        <strain evidence="10">TRF0915ILg1</strain>
        <tissue evidence="10">Whole body</tissue>
    </source>
</reference>
<dbReference type="Pfam" id="PF13927">
    <property type="entry name" value="Ig_3"/>
    <property type="match status" value="2"/>
</dbReference>
<dbReference type="OrthoDB" id="8825892at2759"/>
<keyword evidence="4 7" id="KW-0472">Membrane</keyword>
<dbReference type="InterPro" id="IPR007110">
    <property type="entry name" value="Ig-like_dom"/>
</dbReference>
<dbReference type="Pfam" id="PF07686">
    <property type="entry name" value="V-set"/>
    <property type="match status" value="1"/>
</dbReference>
<keyword evidence="8" id="KW-0732">Signal</keyword>
<evidence type="ECO:0000259" key="9">
    <source>
        <dbReference type="PROSITE" id="PS50835"/>
    </source>
</evidence>
<feature type="domain" description="Ig-like" evidence="9">
    <location>
        <begin position="260"/>
        <end position="339"/>
    </location>
</feature>
<keyword evidence="11" id="KW-1185">Reference proteome</keyword>
<comment type="subcellular location">
    <subcellularLocation>
        <location evidence="1">Membrane</location>
        <topology evidence="1">Single-pass membrane protein</topology>
    </subcellularLocation>
</comment>
<dbReference type="InterPro" id="IPR013783">
    <property type="entry name" value="Ig-like_fold"/>
</dbReference>
<dbReference type="AlphaFoldDB" id="A0A8K0CBQ8"/>
<proteinExistence type="predicted"/>
<dbReference type="EMBL" id="VTPC01090917">
    <property type="protein sequence ID" value="KAF2880735.1"/>
    <property type="molecule type" value="Genomic_DNA"/>
</dbReference>
<evidence type="ECO:0000313" key="10">
    <source>
        <dbReference type="EMBL" id="KAF2880735.1"/>
    </source>
</evidence>
<dbReference type="InterPro" id="IPR013162">
    <property type="entry name" value="CD80_C2-set"/>
</dbReference>
<evidence type="ECO:0000313" key="11">
    <source>
        <dbReference type="Proteomes" id="UP000801492"/>
    </source>
</evidence>
<feature type="domain" description="Ig-like" evidence="9">
    <location>
        <begin position="154"/>
        <end position="253"/>
    </location>
</feature>
<keyword evidence="5" id="KW-1015">Disulfide bond</keyword>
<evidence type="ECO:0000256" key="6">
    <source>
        <dbReference type="SAM" id="MobiDB-lite"/>
    </source>
</evidence>
<dbReference type="Proteomes" id="UP000801492">
    <property type="component" value="Unassembled WGS sequence"/>
</dbReference>
<dbReference type="InterPro" id="IPR013106">
    <property type="entry name" value="Ig_V-set"/>
</dbReference>
<feature type="transmembrane region" description="Helical" evidence="7">
    <location>
        <begin position="662"/>
        <end position="684"/>
    </location>
</feature>
<feature type="signal peptide" evidence="8">
    <location>
        <begin position="1"/>
        <end position="25"/>
    </location>
</feature>
<keyword evidence="3 7" id="KW-1133">Transmembrane helix</keyword>
<evidence type="ECO:0000256" key="8">
    <source>
        <dbReference type="SAM" id="SignalP"/>
    </source>
</evidence>